<evidence type="ECO:0000256" key="5">
    <source>
        <dbReference type="ARBA" id="ARBA00012596"/>
    </source>
</evidence>
<evidence type="ECO:0000256" key="12">
    <source>
        <dbReference type="ARBA" id="ARBA00047353"/>
    </source>
</evidence>
<evidence type="ECO:0000256" key="11">
    <source>
        <dbReference type="ARBA" id="ARBA00023136"/>
    </source>
</evidence>
<name>T1J1N9_STRMM</name>
<dbReference type="GO" id="GO:0045547">
    <property type="term" value="F:ditrans,polycis-polyprenyl diphosphate synthase [(2E,6E)-farnesyl diphosphate specific] activity"/>
    <property type="evidence" value="ECO:0007669"/>
    <property type="project" value="UniProtKB-EC"/>
</dbReference>
<dbReference type="STRING" id="126957.T1J1N9"/>
<keyword evidence="7 13" id="KW-0812">Transmembrane</keyword>
<dbReference type="Proteomes" id="UP000014500">
    <property type="component" value="Unassembled WGS sequence"/>
</dbReference>
<dbReference type="AlphaFoldDB" id="T1J1N9"/>
<comment type="pathway">
    <text evidence="3">Protein modification; protein glycosylation.</text>
</comment>
<evidence type="ECO:0000313" key="14">
    <source>
        <dbReference type="EnsemblMetazoa" id="SMAR007461-PA"/>
    </source>
</evidence>
<evidence type="ECO:0000256" key="8">
    <source>
        <dbReference type="ARBA" id="ARBA00022824"/>
    </source>
</evidence>
<dbReference type="EnsemblMetazoa" id="SMAR007461-RA">
    <property type="protein sequence ID" value="SMAR007461-PA"/>
    <property type="gene ID" value="SMAR007461"/>
</dbReference>
<dbReference type="PANTHER" id="PTHR21528">
    <property type="entry name" value="DEHYDRODOLICHYL DIPHOSPHATE SYNTHASE COMPLEX SUBUNIT NUS1"/>
    <property type="match status" value="1"/>
</dbReference>
<evidence type="ECO:0000256" key="6">
    <source>
        <dbReference type="ARBA" id="ARBA00022679"/>
    </source>
</evidence>
<sequence length="239" mass="27807">MRVDITAQNVYELILRAMHLTVDVLVAIFHYLHIWKFISPSGRREVAPKIPKHIGFLIAEAEISFKDLSNLIIWAMTLGITCISLYDHDGVIKKNKEVFRKQLSSKRQLLESERNHLHFHTDSNLVLNNGCHVLLKVLCHLDGKWTITKTANSICQEIEENELISTQIDTELITDRLRHQTSDPDVVIVFGSVYSSLGFLPWHIRLTELFVLPTHHHLRKHDFYDILDRFVKCEQRLGR</sequence>
<evidence type="ECO:0000256" key="7">
    <source>
        <dbReference type="ARBA" id="ARBA00022692"/>
    </source>
</evidence>
<dbReference type="OMA" id="AWSSCAG"/>
<evidence type="ECO:0000256" key="3">
    <source>
        <dbReference type="ARBA" id="ARBA00004922"/>
    </source>
</evidence>
<comment type="similarity">
    <text evidence="4">Belongs to the UPP synthase family.</text>
</comment>
<reference evidence="15" key="1">
    <citation type="submission" date="2011-05" db="EMBL/GenBank/DDBJ databases">
        <authorList>
            <person name="Richards S.R."/>
            <person name="Qu J."/>
            <person name="Jiang H."/>
            <person name="Jhangiani S.N."/>
            <person name="Agravi P."/>
            <person name="Goodspeed R."/>
            <person name="Gross S."/>
            <person name="Mandapat C."/>
            <person name="Jackson L."/>
            <person name="Mathew T."/>
            <person name="Pu L."/>
            <person name="Thornton R."/>
            <person name="Saada N."/>
            <person name="Wilczek-Boney K.B."/>
            <person name="Lee S."/>
            <person name="Kovar C."/>
            <person name="Wu Y."/>
            <person name="Scherer S.E."/>
            <person name="Worley K.C."/>
            <person name="Muzny D.M."/>
            <person name="Gibbs R."/>
        </authorList>
    </citation>
    <scope>NUCLEOTIDE SEQUENCE</scope>
    <source>
        <strain evidence="15">Brora</strain>
    </source>
</reference>
<keyword evidence="9" id="KW-0460">Magnesium</keyword>
<protein>
    <recommendedName>
        <fullName evidence="5">ditrans,polycis-polyprenyl diphosphate synthase [(2E,6E)-farnesyldiphosphate specific]</fullName>
        <ecNumber evidence="5">2.5.1.87</ecNumber>
    </recommendedName>
</protein>
<dbReference type="InterPro" id="IPR036424">
    <property type="entry name" value="UPP_synth-like_sf"/>
</dbReference>
<dbReference type="Gene3D" id="3.40.1180.10">
    <property type="entry name" value="Decaprenyl diphosphate synthase-like"/>
    <property type="match status" value="1"/>
</dbReference>
<keyword evidence="8" id="KW-0256">Endoplasmic reticulum</keyword>
<dbReference type="PhylomeDB" id="T1J1N9"/>
<evidence type="ECO:0000256" key="1">
    <source>
        <dbReference type="ARBA" id="ARBA00001946"/>
    </source>
</evidence>
<evidence type="ECO:0000256" key="2">
    <source>
        <dbReference type="ARBA" id="ARBA00004586"/>
    </source>
</evidence>
<dbReference type="GO" id="GO:1904423">
    <property type="term" value="C:dehydrodolichyl diphosphate synthase complex"/>
    <property type="evidence" value="ECO:0007669"/>
    <property type="project" value="InterPro"/>
</dbReference>
<organism evidence="14 15">
    <name type="scientific">Strigamia maritima</name>
    <name type="common">European centipede</name>
    <name type="synonym">Geophilus maritimus</name>
    <dbReference type="NCBI Taxonomy" id="126957"/>
    <lineage>
        <taxon>Eukaryota</taxon>
        <taxon>Metazoa</taxon>
        <taxon>Ecdysozoa</taxon>
        <taxon>Arthropoda</taxon>
        <taxon>Myriapoda</taxon>
        <taxon>Chilopoda</taxon>
        <taxon>Pleurostigmophora</taxon>
        <taxon>Geophilomorpha</taxon>
        <taxon>Linotaeniidae</taxon>
        <taxon>Strigamia</taxon>
    </lineage>
</organism>
<dbReference type="PANTHER" id="PTHR21528:SF0">
    <property type="entry name" value="DEHYDRODOLICHYL DIPHOSPHATE SYNTHASE COMPLEX SUBUNIT NUS1"/>
    <property type="match status" value="1"/>
</dbReference>
<comment type="cofactor">
    <cofactor evidence="1">
        <name>Mg(2+)</name>
        <dbReference type="ChEBI" id="CHEBI:18420"/>
    </cofactor>
</comment>
<dbReference type="UniPathway" id="UPA00378"/>
<dbReference type="SUPFAM" id="SSF64005">
    <property type="entry name" value="Undecaprenyl diphosphate synthase"/>
    <property type="match status" value="1"/>
</dbReference>
<dbReference type="EMBL" id="JH431789">
    <property type="status" value="NOT_ANNOTATED_CDS"/>
    <property type="molecule type" value="Genomic_DNA"/>
</dbReference>
<comment type="catalytic activity">
    <reaction evidence="12">
        <text>n isopentenyl diphosphate + (2E,6E)-farnesyl diphosphate = a di-trans,poly-cis-polyprenyl diphosphate + n diphosphate</text>
        <dbReference type="Rhea" id="RHEA:53008"/>
        <dbReference type="Rhea" id="RHEA-COMP:19494"/>
        <dbReference type="ChEBI" id="CHEBI:33019"/>
        <dbReference type="ChEBI" id="CHEBI:128769"/>
        <dbReference type="ChEBI" id="CHEBI:136960"/>
        <dbReference type="ChEBI" id="CHEBI:175763"/>
        <dbReference type="EC" id="2.5.1.87"/>
    </reaction>
</comment>
<dbReference type="GO" id="GO:0005789">
    <property type="term" value="C:endoplasmic reticulum membrane"/>
    <property type="evidence" value="ECO:0007669"/>
    <property type="project" value="UniProtKB-SubCell"/>
</dbReference>
<evidence type="ECO:0000256" key="10">
    <source>
        <dbReference type="ARBA" id="ARBA00022989"/>
    </source>
</evidence>
<reference evidence="14" key="2">
    <citation type="submission" date="2015-02" db="UniProtKB">
        <authorList>
            <consortium name="EnsemblMetazoa"/>
        </authorList>
    </citation>
    <scope>IDENTIFICATION</scope>
</reference>
<dbReference type="Pfam" id="PF01255">
    <property type="entry name" value="Prenyltransf"/>
    <property type="match status" value="1"/>
</dbReference>
<feature type="transmembrane region" description="Helical" evidence="13">
    <location>
        <begin position="13"/>
        <end position="34"/>
    </location>
</feature>
<dbReference type="EC" id="2.5.1.87" evidence="5"/>
<dbReference type="InterPro" id="IPR038887">
    <property type="entry name" value="Nus1/NgBR"/>
</dbReference>
<dbReference type="eggNOG" id="KOG2818">
    <property type="taxonomic scope" value="Eukaryota"/>
</dbReference>
<proteinExistence type="inferred from homology"/>
<evidence type="ECO:0000256" key="9">
    <source>
        <dbReference type="ARBA" id="ARBA00022842"/>
    </source>
</evidence>
<accession>T1J1N9</accession>
<evidence type="ECO:0000313" key="15">
    <source>
        <dbReference type="Proteomes" id="UP000014500"/>
    </source>
</evidence>
<evidence type="ECO:0000256" key="13">
    <source>
        <dbReference type="SAM" id="Phobius"/>
    </source>
</evidence>
<keyword evidence="15" id="KW-1185">Reference proteome</keyword>
<dbReference type="HOGENOM" id="CLU_051870_2_0_1"/>
<evidence type="ECO:0000256" key="4">
    <source>
        <dbReference type="ARBA" id="ARBA00005432"/>
    </source>
</evidence>
<keyword evidence="11 13" id="KW-0472">Membrane</keyword>
<dbReference type="InterPro" id="IPR001441">
    <property type="entry name" value="UPP_synth-like"/>
</dbReference>
<keyword evidence="10 13" id="KW-1133">Transmembrane helix</keyword>
<keyword evidence="6" id="KW-0808">Transferase</keyword>
<comment type="subcellular location">
    <subcellularLocation>
        <location evidence="2">Endoplasmic reticulum membrane</location>
    </subcellularLocation>
</comment>